<accession>C8PLC6</accession>
<dbReference type="OrthoDB" id="9776235at2"/>
<keyword evidence="5" id="KW-1185">Reference proteome</keyword>
<evidence type="ECO:0000313" key="4">
    <source>
        <dbReference type="EMBL" id="EEV16238.1"/>
    </source>
</evidence>
<dbReference type="InterPro" id="IPR011330">
    <property type="entry name" value="Glyco_hydro/deAcase_b/a-brl"/>
</dbReference>
<name>C8PLC6_9BACT</name>
<keyword evidence="2" id="KW-0732">Signal</keyword>
<comment type="caution">
    <text evidence="4">The sequence shown here is derived from an EMBL/GenBank/DDBJ whole genome shotgun (WGS) entry which is preliminary data.</text>
</comment>
<dbReference type="PANTHER" id="PTHR34216:SF3">
    <property type="entry name" value="POLY-BETA-1,6-N-ACETYL-D-GLUCOSAMINE N-DEACETYLASE"/>
    <property type="match status" value="1"/>
</dbReference>
<evidence type="ECO:0000259" key="3">
    <source>
        <dbReference type="PROSITE" id="PS51677"/>
    </source>
</evidence>
<evidence type="ECO:0000256" key="2">
    <source>
        <dbReference type="ARBA" id="ARBA00022729"/>
    </source>
</evidence>
<dbReference type="Gene3D" id="3.20.20.370">
    <property type="entry name" value="Glycoside hydrolase/deacetylase"/>
    <property type="match status" value="1"/>
</dbReference>
<dbReference type="eggNOG" id="COG0726">
    <property type="taxonomic scope" value="Bacteria"/>
</dbReference>
<dbReference type="STRING" id="824.CGRAC_1416"/>
<dbReference type="GO" id="GO:0005576">
    <property type="term" value="C:extracellular region"/>
    <property type="evidence" value="ECO:0007669"/>
    <property type="project" value="UniProtKB-SubCell"/>
</dbReference>
<dbReference type="GO" id="GO:0005975">
    <property type="term" value="P:carbohydrate metabolic process"/>
    <property type="evidence" value="ECO:0007669"/>
    <property type="project" value="InterPro"/>
</dbReference>
<dbReference type="EMBL" id="ACYG01000032">
    <property type="protein sequence ID" value="EEV16238.1"/>
    <property type="molecule type" value="Genomic_DNA"/>
</dbReference>
<feature type="domain" description="NodB homology" evidence="3">
    <location>
        <begin position="93"/>
        <end position="273"/>
    </location>
</feature>
<dbReference type="SUPFAM" id="SSF88713">
    <property type="entry name" value="Glycoside hydrolase/deacetylase"/>
    <property type="match status" value="1"/>
</dbReference>
<dbReference type="AlphaFoldDB" id="C8PLC6"/>
<dbReference type="PANTHER" id="PTHR34216">
    <property type="match status" value="1"/>
</dbReference>
<comment type="subcellular location">
    <subcellularLocation>
        <location evidence="1">Secreted</location>
    </subcellularLocation>
</comment>
<evidence type="ECO:0000256" key="1">
    <source>
        <dbReference type="ARBA" id="ARBA00004613"/>
    </source>
</evidence>
<proteinExistence type="predicted"/>
<dbReference type="PROSITE" id="PS51677">
    <property type="entry name" value="NODB"/>
    <property type="match status" value="1"/>
</dbReference>
<dbReference type="InterPro" id="IPR002509">
    <property type="entry name" value="NODB_dom"/>
</dbReference>
<evidence type="ECO:0000313" key="5">
    <source>
        <dbReference type="Proteomes" id="UP000005709"/>
    </source>
</evidence>
<dbReference type="Proteomes" id="UP000005709">
    <property type="component" value="Unassembled WGS sequence"/>
</dbReference>
<gene>
    <name evidence="4" type="ORF">CAMGR0001_1935</name>
</gene>
<dbReference type="CDD" id="cd10918">
    <property type="entry name" value="CE4_NodB_like_5s_6s"/>
    <property type="match status" value="1"/>
</dbReference>
<protein>
    <submittedName>
        <fullName evidence="4">Polysaccharide deacetylase</fullName>
    </submittedName>
</protein>
<organism evidence="4 5">
    <name type="scientific">Campylobacter gracilis RM3268</name>
    <dbReference type="NCBI Taxonomy" id="553220"/>
    <lineage>
        <taxon>Bacteria</taxon>
        <taxon>Pseudomonadati</taxon>
        <taxon>Campylobacterota</taxon>
        <taxon>Epsilonproteobacteria</taxon>
        <taxon>Campylobacterales</taxon>
        <taxon>Campylobacteraceae</taxon>
        <taxon>Campylobacter</taxon>
    </lineage>
</organism>
<dbReference type="InterPro" id="IPR051398">
    <property type="entry name" value="Polysacch_Deacetylase"/>
</dbReference>
<sequence length="273" mass="31359">MIYAAAVLAFAAAALFAWFCLRFAWWAKDLPYEYPRVLMYHMIREHLPKRASKFNRLRVTPTAFEKQLAWLKRNGFTSYTLSELASLDKKPAKAVCITFDDGYRDNLTGALPLLQKYGFKATIFIVNRRFEGNWATDKDLKKSSDELNREQMLSDQEVCELLQSGLIEIGSHTLDHANLPSLDAAEQLRQMSESKREIEAKFDISCSAFAYPFGFYDEISVRCAREAGFSCAVTTQNDVLRPHYSNFEIPRIMVSGRQGLFSFILKMKKGRNR</sequence>
<reference evidence="4 5" key="1">
    <citation type="submission" date="2009-07" db="EMBL/GenBank/DDBJ databases">
        <authorList>
            <person name="Madupu R."/>
            <person name="Sebastian Y."/>
            <person name="Durkin A.S."/>
            <person name="Torralba M."/>
            <person name="Methe B."/>
            <person name="Sutton G.G."/>
            <person name="Strausberg R.L."/>
            <person name="Nelson K.E."/>
        </authorList>
    </citation>
    <scope>NUCLEOTIDE SEQUENCE [LARGE SCALE GENOMIC DNA]</scope>
    <source>
        <strain evidence="4 5">RM3268</strain>
    </source>
</reference>
<dbReference type="GO" id="GO:0016810">
    <property type="term" value="F:hydrolase activity, acting on carbon-nitrogen (but not peptide) bonds"/>
    <property type="evidence" value="ECO:0007669"/>
    <property type="project" value="InterPro"/>
</dbReference>
<dbReference type="Pfam" id="PF01522">
    <property type="entry name" value="Polysacc_deac_1"/>
    <property type="match status" value="1"/>
</dbReference>
<dbReference type="RefSeq" id="WP_005873213.1">
    <property type="nucleotide sequence ID" value="NZ_ACYG01000032.1"/>
</dbReference>